<keyword evidence="4" id="KW-1185">Reference proteome</keyword>
<organism evidence="3 4">
    <name type="scientific">Telmatospirillum siberiense</name>
    <dbReference type="NCBI Taxonomy" id="382514"/>
    <lineage>
        <taxon>Bacteria</taxon>
        <taxon>Pseudomonadati</taxon>
        <taxon>Pseudomonadota</taxon>
        <taxon>Alphaproteobacteria</taxon>
        <taxon>Rhodospirillales</taxon>
        <taxon>Rhodospirillaceae</taxon>
        <taxon>Telmatospirillum</taxon>
    </lineage>
</organism>
<dbReference type="GO" id="GO:0005829">
    <property type="term" value="C:cytosol"/>
    <property type="evidence" value="ECO:0007669"/>
    <property type="project" value="TreeGrafter"/>
</dbReference>
<dbReference type="Gene3D" id="3.40.50.2000">
    <property type="entry name" value="Glycogen Phosphorylase B"/>
    <property type="match status" value="2"/>
</dbReference>
<protein>
    <submittedName>
        <fullName evidence="3">Glycosyltransferase family 9 protein</fullName>
    </submittedName>
</protein>
<evidence type="ECO:0000256" key="1">
    <source>
        <dbReference type="ARBA" id="ARBA00022676"/>
    </source>
</evidence>
<dbReference type="GO" id="GO:0009244">
    <property type="term" value="P:lipopolysaccharide core region biosynthetic process"/>
    <property type="evidence" value="ECO:0007669"/>
    <property type="project" value="TreeGrafter"/>
</dbReference>
<dbReference type="SUPFAM" id="SSF53756">
    <property type="entry name" value="UDP-Glycosyltransferase/glycogen phosphorylase"/>
    <property type="match status" value="1"/>
</dbReference>
<dbReference type="CDD" id="cd03789">
    <property type="entry name" value="GT9_LPS_heptosyltransferase"/>
    <property type="match status" value="1"/>
</dbReference>
<dbReference type="Proteomes" id="UP000233293">
    <property type="component" value="Unassembled WGS sequence"/>
</dbReference>
<dbReference type="PANTHER" id="PTHR30160">
    <property type="entry name" value="TETRAACYLDISACCHARIDE 4'-KINASE-RELATED"/>
    <property type="match status" value="1"/>
</dbReference>
<evidence type="ECO:0000256" key="2">
    <source>
        <dbReference type="ARBA" id="ARBA00022679"/>
    </source>
</evidence>
<dbReference type="InterPro" id="IPR002201">
    <property type="entry name" value="Glyco_trans_9"/>
</dbReference>
<gene>
    <name evidence="3" type="ORF">CWS72_25855</name>
</gene>
<reference evidence="4" key="1">
    <citation type="submission" date="2017-12" db="EMBL/GenBank/DDBJ databases">
        <title>Draft genome sequence of Telmatospirillum siberiense 26-4b1T, an acidotolerant peatland alphaproteobacterium potentially involved in sulfur cycling.</title>
        <authorList>
            <person name="Hausmann B."/>
            <person name="Pjevac P."/>
            <person name="Schreck K."/>
            <person name="Herbold C.W."/>
            <person name="Daims H."/>
            <person name="Wagner M."/>
            <person name="Pester M."/>
            <person name="Loy A."/>
        </authorList>
    </citation>
    <scope>NUCLEOTIDE SEQUENCE [LARGE SCALE GENOMIC DNA]</scope>
    <source>
        <strain evidence="4">26-4b1</strain>
    </source>
</reference>
<evidence type="ECO:0000313" key="4">
    <source>
        <dbReference type="Proteomes" id="UP000233293"/>
    </source>
</evidence>
<name>A0A2N3PMK4_9PROT</name>
<proteinExistence type="predicted"/>
<dbReference type="InterPro" id="IPR051199">
    <property type="entry name" value="LPS_LOS_Heptosyltrfase"/>
</dbReference>
<dbReference type="EMBL" id="PIUM01000049">
    <property type="protein sequence ID" value="PKU21636.1"/>
    <property type="molecule type" value="Genomic_DNA"/>
</dbReference>
<keyword evidence="1" id="KW-0328">Glycosyltransferase</keyword>
<dbReference type="GO" id="GO:0008713">
    <property type="term" value="F:ADP-heptose-lipopolysaccharide heptosyltransferase activity"/>
    <property type="evidence" value="ECO:0007669"/>
    <property type="project" value="TreeGrafter"/>
</dbReference>
<dbReference type="AlphaFoldDB" id="A0A2N3PMK4"/>
<dbReference type="Pfam" id="PF01075">
    <property type="entry name" value="Glyco_transf_9"/>
    <property type="match status" value="1"/>
</dbReference>
<evidence type="ECO:0000313" key="3">
    <source>
        <dbReference type="EMBL" id="PKU21636.1"/>
    </source>
</evidence>
<comment type="caution">
    <text evidence="3">The sequence shown here is derived from an EMBL/GenBank/DDBJ whole genome shotgun (WGS) entry which is preliminary data.</text>
</comment>
<sequence>MSGPMRISLAPGLFSLPDRLAGGASVGRSAQGPPGKSLILRFPAFRSMDDPVIIAPPNTIPGAPDKSGKSSIMRSSVPVIGTVPQSLPPGKINYRAMRKRWWLFWLVDQIVRHWPVFRARKGVFVPRLDGIGDIAMFLPALAHYSEVFGVPPEDITILSLPYWHSLAGNLFKGYRLVPYDGGRFEKNPWYRFKMGLWIRRQNFAVAVLDVFFRKALVLDAMIWISGAPKAYVSKPWISPRTQSEHAYYLGRHSYIDTGVYPTHELYRHFTFLSAVTGRTIEPSMPHLPWPKGRSKLPRDKKCVVVHFGCNEPGRRWPFSNYVVLINKLLDDGYTVVLTGTEKESDDLYAHPEILERDGIINLVCQTTLPEALDIIADAHAVVSNETGPAHMAVMLGTPAVIVIGGGHFGNFVPYPPELCPPNIHWIYEPMDCYHCFYNCTKRLVDRTPFPCFAAVPFDTVWERLTSIL</sequence>
<accession>A0A2N3PMK4</accession>
<keyword evidence="2 3" id="KW-0808">Transferase</keyword>